<sequence length="415" mass="46432">MKHVFSAAYARPQETEPPKLDGISRDNFVQLLKKIRRHLPNPPGKAAMNTFAIMTSVTRISAWVSEGEEPCCYMAQTEIARLAECTASRIRAHEAELVAAGLIYKHTLGNGGRSGWQDRGIYFTPAIERLEEFRLLEAQMEAQRKEAARLRGLRSTHKRHLSGVIAELADCLGSDHADVLRLSTALNDWPSADRLHSMDLEALTEHERAGDNLCREAWEILRNCEESIAQPLVFERSYIQDTTQNPNSEECNASVPKRTSGKPDDINQFEDTPTGASGREKDYGAETAAHKSEFVEKLGPDRLYHLASPDMKTHLDVRRYRSGALHFHDFVIAADARLPELGINRSAWEEAKRIMGEDTATMCILILDASRDRPGLPVKNPGGYLRGMTRAAERGQLNLIGSLIGLSERKKHEND</sequence>
<evidence type="ECO:0000313" key="5">
    <source>
        <dbReference type="Proteomes" id="UP000218606"/>
    </source>
</evidence>
<dbReference type="Pfam" id="PF11800">
    <property type="entry name" value="RP-C_C"/>
    <property type="match status" value="1"/>
</dbReference>
<dbReference type="Pfam" id="PF03428">
    <property type="entry name" value="RP-C"/>
    <property type="match status" value="1"/>
</dbReference>
<organism evidence="4 5">
    <name type="scientific">Phaeobacter piscinae</name>
    <dbReference type="NCBI Taxonomy" id="1580596"/>
    <lineage>
        <taxon>Bacteria</taxon>
        <taxon>Pseudomonadati</taxon>
        <taxon>Pseudomonadota</taxon>
        <taxon>Alphaproteobacteria</taxon>
        <taxon>Rhodobacterales</taxon>
        <taxon>Roseobacteraceae</taxon>
        <taxon>Phaeobacter</taxon>
    </lineage>
</organism>
<keyword evidence="4" id="KW-0614">Plasmid</keyword>
<feature type="region of interest" description="Disordered" evidence="1">
    <location>
        <begin position="241"/>
        <end position="284"/>
    </location>
</feature>
<protein>
    <submittedName>
        <fullName evidence="4">Plasmid replication protein RepC_soli-2a</fullName>
    </submittedName>
</protein>
<reference evidence="4 5" key="1">
    <citation type="journal article" date="2017" name="Front. Microbiol.">
        <title>Phaeobacter piscinae sp. nov., a species of the Roseobacter group and potential aquaculture probiont.</title>
        <authorList>
            <person name="Sonnenschein E.C."/>
            <person name="Phippen C.B.W."/>
            <person name="Nielsen K.F."/>
            <person name="Mateiu R.V."/>
            <person name="Melchiorsen J."/>
            <person name="Gram L."/>
            <person name="Overmann J."/>
            <person name="Freese H.M."/>
        </authorList>
    </citation>
    <scope>NUCLEOTIDE SEQUENCE [LARGE SCALE GENOMIC DNA]</scope>
    <source>
        <strain evidence="4 5">P13</strain>
    </source>
</reference>
<accession>A0AAN1LD05</accession>
<dbReference type="EMBL" id="CP010774">
    <property type="protein sequence ID" value="ATG46006.1"/>
    <property type="molecule type" value="Genomic_DNA"/>
</dbReference>
<evidence type="ECO:0000259" key="2">
    <source>
        <dbReference type="Pfam" id="PF03428"/>
    </source>
</evidence>
<feature type="compositionally biased region" description="Polar residues" evidence="1">
    <location>
        <begin position="241"/>
        <end position="251"/>
    </location>
</feature>
<proteinExistence type="predicted"/>
<evidence type="ECO:0000313" key="4">
    <source>
        <dbReference type="EMBL" id="ATG46006.1"/>
    </source>
</evidence>
<evidence type="ECO:0000256" key="1">
    <source>
        <dbReference type="SAM" id="MobiDB-lite"/>
    </source>
</evidence>
<dbReference type="InterPro" id="IPR021760">
    <property type="entry name" value="RepC_C"/>
</dbReference>
<evidence type="ECO:0000259" key="3">
    <source>
        <dbReference type="Pfam" id="PF11800"/>
    </source>
</evidence>
<dbReference type="RefSeq" id="WP_096873614.1">
    <property type="nucleotide sequence ID" value="NZ_CP010774.1"/>
</dbReference>
<feature type="domain" description="Plasmid replication protein C C-terminal" evidence="3">
    <location>
        <begin position="316"/>
        <end position="407"/>
    </location>
</feature>
<dbReference type="Proteomes" id="UP000218606">
    <property type="component" value="Plasmid pP13_g"/>
</dbReference>
<gene>
    <name evidence="4" type="primary">repC_soli-2a</name>
    <name evidence="4" type="ORF">PhaeoP13_04124</name>
</gene>
<geneLocation type="plasmid" evidence="5">
    <name>pp13_g</name>
</geneLocation>
<dbReference type="AlphaFoldDB" id="A0AAN1LD05"/>
<name>A0AAN1LD05_9RHOB</name>
<dbReference type="InterPro" id="IPR005090">
    <property type="entry name" value="RepC_N"/>
</dbReference>
<feature type="domain" description="Plasmid replication protein C N-terminal" evidence="2">
    <location>
        <begin position="15"/>
        <end position="166"/>
    </location>
</feature>